<organism evidence="1 4">
    <name type="scientific">Acidovorax delafieldii</name>
    <name type="common">Pseudomonas delafieldii</name>
    <dbReference type="NCBI Taxonomy" id="47920"/>
    <lineage>
        <taxon>Bacteria</taxon>
        <taxon>Pseudomonadati</taxon>
        <taxon>Pseudomonadota</taxon>
        <taxon>Betaproteobacteria</taxon>
        <taxon>Burkholderiales</taxon>
        <taxon>Comamonadaceae</taxon>
        <taxon>Acidovorax</taxon>
    </lineage>
</organism>
<sequence length="263" mass="29050">MPAVQSLSPRNLVVSVVSHGHGDMVQGLLWQLAELSAASVSRVILTHNLPEPEPIPPAGGWPFQLLQVVNEAPLGFGANHNRALAGASEAFVCVLNPDVVLAGAEDPFNALLAACESTDVGASYPVQIDPAGRVQACEREIPSPMALFRRRLLRRKETRVDWVNAACLVLPSVVWRSLNGFDERYFMYCEDVDLCLRLRLRGLLLVRAPIRVIHIGQRASARSWRHLSWHIRSLWRLWRSPVYARAQQLLTSASANNSTIGAS</sequence>
<protein>
    <recommendedName>
        <fullName evidence="5">GT2 family glycosyltransferase</fullName>
    </recommendedName>
</protein>
<dbReference type="PANTHER" id="PTHR43179">
    <property type="entry name" value="RHAMNOSYLTRANSFERASE WBBL"/>
    <property type="match status" value="1"/>
</dbReference>
<reference evidence="1 3" key="1">
    <citation type="submission" date="2023-07" db="EMBL/GenBank/DDBJ databases">
        <title>Sorghum-associated microbial communities from plants grown in Nebraska, USA.</title>
        <authorList>
            <person name="Schachtman D."/>
        </authorList>
    </citation>
    <scope>NUCLEOTIDE SEQUENCE</scope>
    <source>
        <strain evidence="2 3">BE105</strain>
        <strain evidence="1">BE69</strain>
    </source>
</reference>
<keyword evidence="3" id="KW-1185">Reference proteome</keyword>
<dbReference type="SUPFAM" id="SSF53448">
    <property type="entry name" value="Nucleotide-diphospho-sugar transferases"/>
    <property type="match status" value="1"/>
</dbReference>
<evidence type="ECO:0008006" key="5">
    <source>
        <dbReference type="Google" id="ProtNLM"/>
    </source>
</evidence>
<dbReference type="InterPro" id="IPR029044">
    <property type="entry name" value="Nucleotide-diphossugar_trans"/>
</dbReference>
<proteinExistence type="predicted"/>
<dbReference type="PANTHER" id="PTHR43179:SF7">
    <property type="entry name" value="RHAMNOSYLTRANSFERASE WBBL"/>
    <property type="match status" value="1"/>
</dbReference>
<dbReference type="Gene3D" id="3.90.550.10">
    <property type="entry name" value="Spore Coat Polysaccharide Biosynthesis Protein SpsA, Chain A"/>
    <property type="match status" value="1"/>
</dbReference>
<evidence type="ECO:0000313" key="1">
    <source>
        <dbReference type="EMBL" id="MDR6765772.1"/>
    </source>
</evidence>
<dbReference type="Proteomes" id="UP001249076">
    <property type="component" value="Unassembled WGS sequence"/>
</dbReference>
<evidence type="ECO:0000313" key="3">
    <source>
        <dbReference type="Proteomes" id="UP001249076"/>
    </source>
</evidence>
<dbReference type="Proteomes" id="UP001253458">
    <property type="component" value="Unassembled WGS sequence"/>
</dbReference>
<name>A0AAJ2BP42_ACIDE</name>
<dbReference type="AlphaFoldDB" id="A0AAJ2BP42"/>
<dbReference type="RefSeq" id="WP_209816249.1">
    <property type="nucleotide sequence ID" value="NZ_JAVDTL010000001.1"/>
</dbReference>
<comment type="caution">
    <text evidence="1">The sequence shown here is derived from an EMBL/GenBank/DDBJ whole genome shotgun (WGS) entry which is preliminary data.</text>
</comment>
<dbReference type="EMBL" id="JAVDTS010000001">
    <property type="protein sequence ID" value="MDR6836209.1"/>
    <property type="molecule type" value="Genomic_DNA"/>
</dbReference>
<accession>A0AAJ2BP42</accession>
<evidence type="ECO:0000313" key="4">
    <source>
        <dbReference type="Proteomes" id="UP001253458"/>
    </source>
</evidence>
<gene>
    <name evidence="1" type="ORF">J2W88_001030</name>
    <name evidence="2" type="ORF">J2W93_001030</name>
</gene>
<dbReference type="EMBL" id="JAVDTL010000001">
    <property type="protein sequence ID" value="MDR6765772.1"/>
    <property type="molecule type" value="Genomic_DNA"/>
</dbReference>
<evidence type="ECO:0000313" key="2">
    <source>
        <dbReference type="EMBL" id="MDR6836209.1"/>
    </source>
</evidence>